<dbReference type="EMBL" id="SSTD01018043">
    <property type="protein sequence ID" value="TYJ98520.1"/>
    <property type="molecule type" value="Genomic_DNA"/>
</dbReference>
<evidence type="ECO:0000256" key="3">
    <source>
        <dbReference type="ARBA" id="ARBA00022454"/>
    </source>
</evidence>
<feature type="region of interest" description="Disordered" evidence="11">
    <location>
        <begin position="304"/>
        <end position="346"/>
    </location>
</feature>
<dbReference type="PANTHER" id="PTHR14281:SF0">
    <property type="entry name" value="KINETOCHORE PROTEIN SPC25"/>
    <property type="match status" value="1"/>
</dbReference>
<reference evidence="13 14" key="1">
    <citation type="submission" date="2019-08" db="EMBL/GenBank/DDBJ databases">
        <title>Draft genome sequences of two oriental melons (Cucumis melo L. var makuwa).</title>
        <authorList>
            <person name="Kwon S.-Y."/>
        </authorList>
    </citation>
    <scope>NUCLEOTIDE SEQUENCE [LARGE SCALE GENOMIC DNA]</scope>
    <source>
        <strain evidence="14">cv. Chang Bougi</strain>
        <tissue evidence="13">Leaf</tissue>
    </source>
</reference>
<evidence type="ECO:0000256" key="10">
    <source>
        <dbReference type="SAM" id="Coils"/>
    </source>
</evidence>
<dbReference type="Gene3D" id="3.30.457.50">
    <property type="entry name" value="Chromosome segregation protein Spc25"/>
    <property type="match status" value="1"/>
</dbReference>
<name>A0A5D3BFE9_CUCMM</name>
<evidence type="ECO:0000256" key="7">
    <source>
        <dbReference type="ARBA" id="ARBA00023306"/>
    </source>
</evidence>
<comment type="caution">
    <text evidence="13">The sequence shown here is derived from an EMBL/GenBank/DDBJ whole genome shotgun (WGS) entry which is preliminary data.</text>
</comment>
<comment type="function">
    <text evidence="9">Acts as a component of the essential kinetochore-associated NDC80 complex, which is required for chromosome segregation and spindle checkpoint activity.</text>
</comment>
<keyword evidence="5 9" id="KW-0498">Mitosis</keyword>
<evidence type="ECO:0000313" key="14">
    <source>
        <dbReference type="Proteomes" id="UP000321947"/>
    </source>
</evidence>
<keyword evidence="6 10" id="KW-0175">Coiled coil</keyword>
<keyword evidence="9" id="KW-0995">Kinetochore</keyword>
<dbReference type="GO" id="GO:0007059">
    <property type="term" value="P:chromosome segregation"/>
    <property type="evidence" value="ECO:0007669"/>
    <property type="project" value="InterPro"/>
</dbReference>
<dbReference type="InterPro" id="IPR013255">
    <property type="entry name" value="Spc25_C"/>
</dbReference>
<accession>A0A5D3BFE9</accession>
<organism evidence="13 14">
    <name type="scientific">Cucumis melo var. makuwa</name>
    <name type="common">Oriental melon</name>
    <dbReference type="NCBI Taxonomy" id="1194695"/>
    <lineage>
        <taxon>Eukaryota</taxon>
        <taxon>Viridiplantae</taxon>
        <taxon>Streptophyta</taxon>
        <taxon>Embryophyta</taxon>
        <taxon>Tracheophyta</taxon>
        <taxon>Spermatophyta</taxon>
        <taxon>Magnoliopsida</taxon>
        <taxon>eudicotyledons</taxon>
        <taxon>Gunneridae</taxon>
        <taxon>Pentapetalae</taxon>
        <taxon>rosids</taxon>
        <taxon>fabids</taxon>
        <taxon>Cucurbitales</taxon>
        <taxon>Cucurbitaceae</taxon>
        <taxon>Benincaseae</taxon>
        <taxon>Cucumis</taxon>
    </lineage>
</organism>
<comment type="similarity">
    <text evidence="2 9">Belongs to the SPC25 family.</text>
</comment>
<evidence type="ECO:0000256" key="2">
    <source>
        <dbReference type="ARBA" id="ARBA00006379"/>
    </source>
</evidence>
<dbReference type="AlphaFoldDB" id="A0A5D3BFE9"/>
<dbReference type="GO" id="GO:0005634">
    <property type="term" value="C:nucleus"/>
    <property type="evidence" value="ECO:0007669"/>
    <property type="project" value="UniProtKB-SubCell"/>
</dbReference>
<evidence type="ECO:0000259" key="12">
    <source>
        <dbReference type="Pfam" id="PF08234"/>
    </source>
</evidence>
<feature type="domain" description="Chromosome segregation protein Spc25 C-terminal" evidence="12">
    <location>
        <begin position="217"/>
        <end position="282"/>
    </location>
</feature>
<protein>
    <recommendedName>
        <fullName evidence="9">Kinetochore protein SPC25</fullName>
    </recommendedName>
</protein>
<evidence type="ECO:0000313" key="13">
    <source>
        <dbReference type="EMBL" id="TYJ98520.1"/>
    </source>
</evidence>
<feature type="coiled-coil region" evidence="10">
    <location>
        <begin position="110"/>
        <end position="172"/>
    </location>
</feature>
<dbReference type="PANTHER" id="PTHR14281">
    <property type="entry name" value="KINETOCHORE PROTEIN SPC25-RELATED"/>
    <property type="match status" value="1"/>
</dbReference>
<evidence type="ECO:0000256" key="1">
    <source>
        <dbReference type="ARBA" id="ARBA00004584"/>
    </source>
</evidence>
<dbReference type="CDD" id="cd23784">
    <property type="entry name" value="RWD_Spc25"/>
    <property type="match status" value="1"/>
</dbReference>
<gene>
    <name evidence="13" type="ORF">E5676_scaffold350G001250</name>
</gene>
<keyword evidence="7 9" id="KW-0131">Cell cycle</keyword>
<keyword evidence="8 9" id="KW-0137">Centromere</keyword>
<comment type="subunit">
    <text evidence="9">Component of the NDC80 complex.</text>
</comment>
<dbReference type="GO" id="GO:0031262">
    <property type="term" value="C:Ndc80 complex"/>
    <property type="evidence" value="ECO:0007669"/>
    <property type="project" value="InterPro"/>
</dbReference>
<evidence type="ECO:0000256" key="4">
    <source>
        <dbReference type="ARBA" id="ARBA00022618"/>
    </source>
</evidence>
<evidence type="ECO:0000256" key="5">
    <source>
        <dbReference type="ARBA" id="ARBA00022776"/>
    </source>
</evidence>
<keyword evidence="4 9" id="KW-0132">Cell division</keyword>
<evidence type="ECO:0000256" key="6">
    <source>
        <dbReference type="ARBA" id="ARBA00023054"/>
    </source>
</evidence>
<feature type="compositionally biased region" description="Acidic residues" evidence="11">
    <location>
        <begin position="320"/>
        <end position="330"/>
    </location>
</feature>
<feature type="compositionally biased region" description="Basic residues" evidence="11">
    <location>
        <begin position="335"/>
        <end position="346"/>
    </location>
</feature>
<comment type="subcellular location">
    <subcellularLocation>
        <location evidence="1">Chromosome</location>
        <location evidence="1">Centromere</location>
    </subcellularLocation>
    <subcellularLocation>
        <location evidence="9">Nucleus</location>
    </subcellularLocation>
    <subcellularLocation>
        <location evidence="9">Chromosome</location>
        <location evidence="9">Centromere</location>
        <location evidence="9">Kinetochore</location>
    </subcellularLocation>
</comment>
<dbReference type="InterPro" id="IPR045143">
    <property type="entry name" value="Spc25"/>
</dbReference>
<evidence type="ECO:0000256" key="9">
    <source>
        <dbReference type="RuleBase" id="RU367150"/>
    </source>
</evidence>
<dbReference type="FunFam" id="3.30.457.50:FF:000001">
    <property type="entry name" value="Probable kinetochore protein spc25"/>
    <property type="match status" value="1"/>
</dbReference>
<dbReference type="GO" id="GO:0051301">
    <property type="term" value="P:cell division"/>
    <property type="evidence" value="ECO:0007669"/>
    <property type="project" value="UniProtKB-UniRule"/>
</dbReference>
<dbReference type="Proteomes" id="UP000321947">
    <property type="component" value="Unassembled WGS sequence"/>
</dbReference>
<keyword evidence="9" id="KW-0539">Nucleus</keyword>
<evidence type="ECO:0000256" key="8">
    <source>
        <dbReference type="ARBA" id="ARBA00023328"/>
    </source>
</evidence>
<keyword evidence="3 9" id="KW-0158">Chromosome</keyword>
<proteinExistence type="inferred from homology"/>
<sequence length="405" mass="45813">MEIKATDSVRARLEKLRIVRENEIPVQQQKMESFADSFCKSVESISVRSRANALSQGELSIFFILFGKEMGVKLVTVATYDTVIDIRMVCEVTIRVLKWVAIKTQNGWKLGELKARLRVAEDELVKALAVKTRKEAKRLTIIDSIATSKSRIEELRNTLQDCKARRDEYATIISQQSLVLSSSERKETQESECRNEIQEAISWYKRVLDFHIEGGYGVKFSFKKINIDNPDEEYSFTIRHANDTYMLLDCNPSLPDIKELIHELNKTNGLFKLVRIMRRRFQEAAAEGSGAPALSLHQGSSIISTSAPGLSSSTERSDSSTEEINMDEVEETNKHSKNILPRKKPAIHSSGSAFSLRRSPRFKVDGLSLLLPNCFATNVDYAIMGPDLYICQNFSDYSEGSISYK</sequence>
<evidence type="ECO:0000256" key="11">
    <source>
        <dbReference type="SAM" id="MobiDB-lite"/>
    </source>
</evidence>
<dbReference type="Pfam" id="PF08234">
    <property type="entry name" value="Spindle_Spc25"/>
    <property type="match status" value="1"/>
</dbReference>